<evidence type="ECO:0000313" key="2">
    <source>
        <dbReference type="Proteomes" id="UP000199158"/>
    </source>
</evidence>
<dbReference type="PANTHER" id="PTHR31047">
    <property type="entry name" value="MEIOTICALLY UP-REGULATED GENE 157 PROTEIN"/>
    <property type="match status" value="1"/>
</dbReference>
<protein>
    <submittedName>
        <fullName evidence="1">Meiotically up-regulated gene 157 (Mug157) protein</fullName>
    </submittedName>
</protein>
<proteinExistence type="predicted"/>
<reference evidence="1 2" key="1">
    <citation type="submission" date="2016-10" db="EMBL/GenBank/DDBJ databases">
        <authorList>
            <person name="de Groot N.N."/>
        </authorList>
    </citation>
    <scope>NUCLEOTIDE SEQUENCE [LARGE SCALE GENOMIC DNA]</scope>
    <source>
        <strain evidence="1 2">CGMCC 1.5070</strain>
    </source>
</reference>
<organism evidence="1 2">
    <name type="scientific">Hydrogenoanaerobacterium saccharovorans</name>
    <dbReference type="NCBI Taxonomy" id="474960"/>
    <lineage>
        <taxon>Bacteria</taxon>
        <taxon>Bacillati</taxon>
        <taxon>Bacillota</taxon>
        <taxon>Clostridia</taxon>
        <taxon>Eubacteriales</taxon>
        <taxon>Oscillospiraceae</taxon>
        <taxon>Hydrogenoanaerobacterium</taxon>
    </lineage>
</organism>
<keyword evidence="2" id="KW-1185">Reference proteome</keyword>
<dbReference type="SUPFAM" id="SSF48208">
    <property type="entry name" value="Six-hairpin glycosidases"/>
    <property type="match status" value="1"/>
</dbReference>
<name>A0A1H8BK60_9FIRM</name>
<sequence length="599" mass="67598">MIQNYLPTGNEMISLPKINEQTAGIEDFTFLHMGYKGLIDVRGSDDLALIQPFVSVDGKEASLQNLQWSRLYYWIPQFTATVDDISVKGIILTPVEERGFAVGLELHNKSNQAHTIKYGMHGKWQSSWHCVNEDKPIEGTMHCYESAWNNSLVFDVRSGVPMFCFAPMSDVPCTSSFERKDDGVQYQLFREETIAPNSTCCMTIYWGLGFEEVAATTSAKEMVRQGFAYELERTKAYLVKRSTKLDDEKLTELYNTNLFFCIFYSTGITLDTEELVLVTSRSPRYYVSAAYWDRDSLLWSFPAILDADAKLARQMLEYVFGRQRRNIGIHSRFIDGTVLEPGFELDELMAPVLALESYIRATQDLSILGEPNVQKAMDEILDKLESRKHHTVALYSTFLQPTDDEHVYPYLTYNNVLVWKALCAVSKLFPSHTAAAAQADKVKTAIAEHCVKVKDGKHYYAWSVNLEGHHDIYDEPPGSLQLLPHFGFCSYDDEVYQNTVDMIRSPDYAYSFAGCNIVEIGCPHAPHPWMLSVANSLICGRIDHCKDILLKVKMDNMIACESVDETTGECTTGEAFATCAGFLCHAIKLAFGGGKPNEK</sequence>
<dbReference type="Gene3D" id="1.50.10.10">
    <property type="match status" value="2"/>
</dbReference>
<dbReference type="InterPro" id="IPR012341">
    <property type="entry name" value="6hp_glycosidase-like_sf"/>
</dbReference>
<dbReference type="RefSeq" id="WP_092753967.1">
    <property type="nucleotide sequence ID" value="NZ_FOCG01000001.1"/>
</dbReference>
<dbReference type="InterPro" id="IPR008313">
    <property type="entry name" value="GH125"/>
</dbReference>
<dbReference type="GO" id="GO:0005975">
    <property type="term" value="P:carbohydrate metabolic process"/>
    <property type="evidence" value="ECO:0007669"/>
    <property type="project" value="InterPro"/>
</dbReference>
<dbReference type="Proteomes" id="UP000199158">
    <property type="component" value="Unassembled WGS sequence"/>
</dbReference>
<dbReference type="Pfam" id="PF06824">
    <property type="entry name" value="Glyco_hydro_125"/>
    <property type="match status" value="1"/>
</dbReference>
<accession>A0A1H8BK60</accession>
<dbReference type="SMART" id="SM01149">
    <property type="entry name" value="DUF1237"/>
    <property type="match status" value="1"/>
</dbReference>
<dbReference type="InterPro" id="IPR008928">
    <property type="entry name" value="6-hairpin_glycosidase_sf"/>
</dbReference>
<evidence type="ECO:0000313" key="1">
    <source>
        <dbReference type="EMBL" id="SEM82849.1"/>
    </source>
</evidence>
<dbReference type="EMBL" id="FOCG01000001">
    <property type="protein sequence ID" value="SEM82849.1"/>
    <property type="molecule type" value="Genomic_DNA"/>
</dbReference>
<dbReference type="AlphaFoldDB" id="A0A1H8BK60"/>
<gene>
    <name evidence="1" type="ORF">SAMN05216180_1937</name>
</gene>
<dbReference type="PANTHER" id="PTHR31047:SF0">
    <property type="entry name" value="MEIOTICALLY UP-REGULATED GENE 157 PROTEIN"/>
    <property type="match status" value="1"/>
</dbReference>
<dbReference type="OrthoDB" id="181472at2"/>
<dbReference type="STRING" id="474960.SAMN05216180_1937"/>